<dbReference type="PROSITE" id="PS00154">
    <property type="entry name" value="ATPASE_E1_E2"/>
    <property type="match status" value="1"/>
</dbReference>
<evidence type="ECO:0000259" key="18">
    <source>
        <dbReference type="Pfam" id="PF00690"/>
    </source>
</evidence>
<dbReference type="SUPFAM" id="SSF81660">
    <property type="entry name" value="Metal cation-transporting ATPase, ATP-binding domain N"/>
    <property type="match status" value="1"/>
</dbReference>
<dbReference type="PRINTS" id="PR00119">
    <property type="entry name" value="CATATPASE"/>
</dbReference>
<sequence>RRQEDFGLNEHAMEPQDSILKIAWDALQDPSLLFLCFASLVSLVIGVVSSQSQEIVEGIAILAAVLVVVTVTAVNDYHKEKQFRSLREVQEEVWVTVIRDSAVEQVLNKDLVVGDVVLLSAGDMVCADGIILDQSDLQVSEQSLTGESSPKRKGSSLCAPSAHLLSPAIFSGTFVQEGEGKMVVLAVGPSTYQASIQESMKEDMEGCKKSILQLKLDSMTTTITKVGAAAGILTVLVLLARFSVGFVRGECCKERWVNSIHLPEILDYLITGVTIFVVAVPEGLPLAITVALALSVRKMMNDNNLVRHLSASETMGSVSSICSDKTGTLTSGRMTAVRVWVSGQDCILGEEGRAGEPLAELPRGVRELLAYSLAINTSFKSNVSYSRDGQVSSSQGNETECALLRLVDMLLNIQEKRRCLTFSSDRKRMSTIVGDDTDRIDSVMTGRRIFCKGAPEVVIPLCSRIISSSSFSSSSSSAAVAADNQPMTVELRARADGMACMMGKEGLRPIAVAFRDMEEEEDVDELSAERDLVLLAIVGLEDPLRAEVPAAIRACQQAGITVRMVTGDNEETAISIAKKCGILPQREMNEKEMRASVFTGKQFRELVGEKEDIDMEQLEQILPKLRILARSTPLDKLALVGGIQDSESCGLQTVAVTGDGTNDAPALLRAHIGLAMGKAGTQVAQNAADIIILDDNFASILQAVKWGRNVHDNICKFLQFQLTVNCSACILAVVGGSVLSESPLTAMQLLWVNMIMDSLASLSLASEDPSPDLLKRPPCPRDQPLLSPAMVKFVLGHAAWQILVLSFLVFGMGDVCSPDIANPNVCAPAESLPTTHYTIVFTCFVFLQLFNQINARKIHGEVNVFKGIFDNMYFLIITMIELLCQCMMVQVTTKE</sequence>
<dbReference type="AlphaFoldDB" id="L1IXB7"/>
<evidence type="ECO:0000256" key="1">
    <source>
        <dbReference type="ARBA" id="ARBA00004127"/>
    </source>
</evidence>
<dbReference type="STRING" id="905079.L1IXB7"/>
<dbReference type="Gene3D" id="3.40.50.1000">
    <property type="entry name" value="HAD superfamily/HAD-like"/>
    <property type="match status" value="1"/>
</dbReference>
<comment type="subcellular location">
    <subcellularLocation>
        <location evidence="1">Endomembrane system</location>
        <topology evidence="1">Multi-pass membrane protein</topology>
    </subcellularLocation>
</comment>
<evidence type="ECO:0000256" key="6">
    <source>
        <dbReference type="ARBA" id="ARBA00022723"/>
    </source>
</evidence>
<dbReference type="GO" id="GO:0012505">
    <property type="term" value="C:endomembrane system"/>
    <property type="evidence" value="ECO:0007669"/>
    <property type="project" value="UniProtKB-SubCell"/>
</dbReference>
<dbReference type="NCBIfam" id="TIGR01494">
    <property type="entry name" value="ATPase_P-type"/>
    <property type="match status" value="2"/>
</dbReference>
<evidence type="ECO:0000256" key="5">
    <source>
        <dbReference type="ARBA" id="ARBA00022692"/>
    </source>
</evidence>
<keyword evidence="10" id="KW-0460">Magnesium</keyword>
<evidence type="ECO:0000259" key="16">
    <source>
        <dbReference type="Pfam" id="PF00122"/>
    </source>
</evidence>
<dbReference type="Pfam" id="PF00689">
    <property type="entry name" value="Cation_ATPase_C"/>
    <property type="match status" value="1"/>
</dbReference>
<dbReference type="Gene3D" id="2.70.150.10">
    <property type="entry name" value="Calcium-transporting ATPase, cytoplasmic transduction domain A"/>
    <property type="match status" value="1"/>
</dbReference>
<dbReference type="InterPro" id="IPR006408">
    <property type="entry name" value="P-type_ATPase_IIB"/>
</dbReference>
<dbReference type="Pfam" id="PF13246">
    <property type="entry name" value="Cation_ATPase"/>
    <property type="match status" value="1"/>
</dbReference>
<feature type="transmembrane region" description="Helical" evidence="15">
    <location>
        <begin position="833"/>
        <end position="851"/>
    </location>
</feature>
<dbReference type="InterPro" id="IPR036412">
    <property type="entry name" value="HAD-like_sf"/>
</dbReference>
<keyword evidence="12 15" id="KW-1133">Transmembrane helix</keyword>
<name>L1IXB7_GUITC</name>
<keyword evidence="11" id="KW-1278">Translocase</keyword>
<evidence type="ECO:0000256" key="13">
    <source>
        <dbReference type="ARBA" id="ARBA00023065"/>
    </source>
</evidence>
<keyword evidence="7" id="KW-0547">Nucleotide-binding</keyword>
<keyword evidence="9" id="KW-0067">ATP-binding</keyword>
<feature type="transmembrane region" description="Helical" evidence="15">
    <location>
        <begin position="872"/>
        <end position="891"/>
    </location>
</feature>
<dbReference type="InterPro" id="IPR018303">
    <property type="entry name" value="ATPase_P-typ_P_site"/>
</dbReference>
<dbReference type="InterPro" id="IPR008250">
    <property type="entry name" value="ATPase_P-typ_transduc_dom_A_sf"/>
</dbReference>
<dbReference type="PRINTS" id="PR00121">
    <property type="entry name" value="NAKATPASE"/>
</dbReference>
<dbReference type="InterPro" id="IPR059000">
    <property type="entry name" value="ATPase_P-type_domA"/>
</dbReference>
<evidence type="ECO:0000256" key="12">
    <source>
        <dbReference type="ARBA" id="ARBA00022989"/>
    </source>
</evidence>
<dbReference type="Proteomes" id="UP000011087">
    <property type="component" value="Unassembled WGS sequence"/>
</dbReference>
<dbReference type="SUPFAM" id="SSF81665">
    <property type="entry name" value="Calcium ATPase, transmembrane domain M"/>
    <property type="match status" value="1"/>
</dbReference>
<dbReference type="PANTHER" id="PTHR24093:SF369">
    <property type="entry name" value="CALCIUM-TRANSPORTING ATPASE"/>
    <property type="match status" value="1"/>
</dbReference>
<reference evidence="19 21" key="1">
    <citation type="journal article" date="2012" name="Nature">
        <title>Algal genomes reveal evolutionary mosaicism and the fate of nucleomorphs.</title>
        <authorList>
            <consortium name="DOE Joint Genome Institute"/>
            <person name="Curtis B.A."/>
            <person name="Tanifuji G."/>
            <person name="Burki F."/>
            <person name="Gruber A."/>
            <person name="Irimia M."/>
            <person name="Maruyama S."/>
            <person name="Arias M.C."/>
            <person name="Ball S.G."/>
            <person name="Gile G.H."/>
            <person name="Hirakawa Y."/>
            <person name="Hopkins J.F."/>
            <person name="Kuo A."/>
            <person name="Rensing S.A."/>
            <person name="Schmutz J."/>
            <person name="Symeonidi A."/>
            <person name="Elias M."/>
            <person name="Eveleigh R.J."/>
            <person name="Herman E.K."/>
            <person name="Klute M.J."/>
            <person name="Nakayama T."/>
            <person name="Obornik M."/>
            <person name="Reyes-Prieto A."/>
            <person name="Armbrust E.V."/>
            <person name="Aves S.J."/>
            <person name="Beiko R.G."/>
            <person name="Coutinho P."/>
            <person name="Dacks J.B."/>
            <person name="Durnford D.G."/>
            <person name="Fast N.M."/>
            <person name="Green B.R."/>
            <person name="Grisdale C.J."/>
            <person name="Hempel F."/>
            <person name="Henrissat B."/>
            <person name="Hoppner M.P."/>
            <person name="Ishida K."/>
            <person name="Kim E."/>
            <person name="Koreny L."/>
            <person name="Kroth P.G."/>
            <person name="Liu Y."/>
            <person name="Malik S.B."/>
            <person name="Maier U.G."/>
            <person name="McRose D."/>
            <person name="Mock T."/>
            <person name="Neilson J.A."/>
            <person name="Onodera N.T."/>
            <person name="Poole A.M."/>
            <person name="Pritham E.J."/>
            <person name="Richards T.A."/>
            <person name="Rocap G."/>
            <person name="Roy S.W."/>
            <person name="Sarai C."/>
            <person name="Schaack S."/>
            <person name="Shirato S."/>
            <person name="Slamovits C.H."/>
            <person name="Spencer D.F."/>
            <person name="Suzuki S."/>
            <person name="Worden A.Z."/>
            <person name="Zauner S."/>
            <person name="Barry K."/>
            <person name="Bell C."/>
            <person name="Bharti A.K."/>
            <person name="Crow J.A."/>
            <person name="Grimwood J."/>
            <person name="Kramer R."/>
            <person name="Lindquist E."/>
            <person name="Lucas S."/>
            <person name="Salamov A."/>
            <person name="McFadden G.I."/>
            <person name="Lane C.E."/>
            <person name="Keeling P.J."/>
            <person name="Gray M.W."/>
            <person name="Grigoriev I.V."/>
            <person name="Archibald J.M."/>
        </authorList>
    </citation>
    <scope>NUCLEOTIDE SEQUENCE</scope>
    <source>
        <strain evidence="19 21">CCMP2712</strain>
    </source>
</reference>
<dbReference type="PaxDb" id="55529-EKX40742"/>
<dbReference type="GeneID" id="17297315"/>
<keyword evidence="5 15" id="KW-0812">Transmembrane</keyword>
<dbReference type="EnsemblProtists" id="EKX40742">
    <property type="protein sequence ID" value="EKX40742"/>
    <property type="gene ID" value="GUITHDRAFT_75356"/>
</dbReference>
<dbReference type="SUPFAM" id="SSF81653">
    <property type="entry name" value="Calcium ATPase, transduction domain A"/>
    <property type="match status" value="1"/>
</dbReference>
<feature type="domain" description="P-type ATPase A" evidence="16">
    <location>
        <begin position="95"/>
        <end position="200"/>
    </location>
</feature>
<dbReference type="InterPro" id="IPR023298">
    <property type="entry name" value="ATPase_P-typ_TM_dom_sf"/>
</dbReference>
<reference evidence="21" key="2">
    <citation type="submission" date="2012-11" db="EMBL/GenBank/DDBJ databases">
        <authorList>
            <person name="Kuo A."/>
            <person name="Curtis B.A."/>
            <person name="Tanifuji G."/>
            <person name="Burki F."/>
            <person name="Gruber A."/>
            <person name="Irimia M."/>
            <person name="Maruyama S."/>
            <person name="Arias M.C."/>
            <person name="Ball S.G."/>
            <person name="Gile G.H."/>
            <person name="Hirakawa Y."/>
            <person name="Hopkins J.F."/>
            <person name="Rensing S.A."/>
            <person name="Schmutz J."/>
            <person name="Symeonidi A."/>
            <person name="Elias M."/>
            <person name="Eveleigh R.J."/>
            <person name="Herman E.K."/>
            <person name="Klute M.J."/>
            <person name="Nakayama T."/>
            <person name="Obornik M."/>
            <person name="Reyes-Prieto A."/>
            <person name="Armbrust E.V."/>
            <person name="Aves S.J."/>
            <person name="Beiko R.G."/>
            <person name="Coutinho P."/>
            <person name="Dacks J.B."/>
            <person name="Durnford D.G."/>
            <person name="Fast N.M."/>
            <person name="Green B.R."/>
            <person name="Grisdale C."/>
            <person name="Hempe F."/>
            <person name="Henrissat B."/>
            <person name="Hoppner M.P."/>
            <person name="Ishida K.-I."/>
            <person name="Kim E."/>
            <person name="Koreny L."/>
            <person name="Kroth P.G."/>
            <person name="Liu Y."/>
            <person name="Malik S.-B."/>
            <person name="Maier U.G."/>
            <person name="McRose D."/>
            <person name="Mock T."/>
            <person name="Neilson J.A."/>
            <person name="Onodera N.T."/>
            <person name="Poole A.M."/>
            <person name="Pritham E.J."/>
            <person name="Richards T.A."/>
            <person name="Rocap G."/>
            <person name="Roy S.W."/>
            <person name="Sarai C."/>
            <person name="Schaack S."/>
            <person name="Shirato S."/>
            <person name="Slamovits C.H."/>
            <person name="Spencer D.F."/>
            <person name="Suzuki S."/>
            <person name="Worden A.Z."/>
            <person name="Zauner S."/>
            <person name="Barry K."/>
            <person name="Bell C."/>
            <person name="Bharti A.K."/>
            <person name="Crow J.A."/>
            <person name="Grimwood J."/>
            <person name="Kramer R."/>
            <person name="Lindquist E."/>
            <person name="Lucas S."/>
            <person name="Salamov A."/>
            <person name="McFadden G.I."/>
            <person name="Lane C.E."/>
            <person name="Keeling P.J."/>
            <person name="Gray M.W."/>
            <person name="Grigoriev I.V."/>
            <person name="Archibald J.M."/>
        </authorList>
    </citation>
    <scope>NUCLEOTIDE SEQUENCE</scope>
    <source>
        <strain evidence="21">CCMP2712</strain>
    </source>
</reference>
<evidence type="ECO:0000256" key="8">
    <source>
        <dbReference type="ARBA" id="ARBA00022837"/>
    </source>
</evidence>
<accession>L1IXB7</accession>
<dbReference type="EMBL" id="JH993029">
    <property type="protein sequence ID" value="EKX40742.1"/>
    <property type="molecule type" value="Genomic_DNA"/>
</dbReference>
<keyword evidence="4" id="KW-0109">Calcium transport</keyword>
<dbReference type="GO" id="GO:0046872">
    <property type="term" value="F:metal ion binding"/>
    <property type="evidence" value="ECO:0007669"/>
    <property type="project" value="UniProtKB-KW"/>
</dbReference>
<dbReference type="GO" id="GO:0005524">
    <property type="term" value="F:ATP binding"/>
    <property type="evidence" value="ECO:0007669"/>
    <property type="project" value="UniProtKB-KW"/>
</dbReference>
<dbReference type="Gene3D" id="3.40.1110.10">
    <property type="entry name" value="Calcium-transporting ATPase, cytoplasmic domain N"/>
    <property type="match status" value="1"/>
</dbReference>
<dbReference type="OMA" id="GIMWRNI"/>
<feature type="non-terminal residue" evidence="19">
    <location>
        <position position="1"/>
    </location>
</feature>
<evidence type="ECO:0000256" key="9">
    <source>
        <dbReference type="ARBA" id="ARBA00022840"/>
    </source>
</evidence>
<proteinExistence type="predicted"/>
<dbReference type="InterPro" id="IPR023299">
    <property type="entry name" value="ATPase_P-typ_cyto_dom_N"/>
</dbReference>
<gene>
    <name evidence="19" type="ORF">GUITHDRAFT_75356</name>
</gene>
<dbReference type="EC" id="7.2.2.10" evidence="2"/>
<dbReference type="Pfam" id="PF00690">
    <property type="entry name" value="Cation_ATPase_N"/>
    <property type="match status" value="1"/>
</dbReference>
<dbReference type="InterPro" id="IPR023214">
    <property type="entry name" value="HAD_sf"/>
</dbReference>
<keyword evidence="14 15" id="KW-0472">Membrane</keyword>
<dbReference type="InterPro" id="IPR044492">
    <property type="entry name" value="P_typ_ATPase_HD_dom"/>
</dbReference>
<organism evidence="19">
    <name type="scientific">Guillardia theta (strain CCMP2712)</name>
    <name type="common">Cryptophyte</name>
    <dbReference type="NCBI Taxonomy" id="905079"/>
    <lineage>
        <taxon>Eukaryota</taxon>
        <taxon>Cryptophyceae</taxon>
        <taxon>Pyrenomonadales</taxon>
        <taxon>Geminigeraceae</taxon>
        <taxon>Guillardia</taxon>
    </lineage>
</organism>
<evidence type="ECO:0000256" key="11">
    <source>
        <dbReference type="ARBA" id="ARBA00022967"/>
    </source>
</evidence>
<dbReference type="InterPro" id="IPR001757">
    <property type="entry name" value="P_typ_ATPase"/>
</dbReference>
<dbReference type="SFLD" id="SFLDF00027">
    <property type="entry name" value="p-type_atpase"/>
    <property type="match status" value="1"/>
</dbReference>
<protein>
    <recommendedName>
        <fullName evidence="2">P-type Ca(2+) transporter</fullName>
        <ecNumber evidence="2">7.2.2.10</ecNumber>
    </recommendedName>
</protein>
<dbReference type="Pfam" id="PF00122">
    <property type="entry name" value="E1-E2_ATPase"/>
    <property type="match status" value="1"/>
</dbReference>
<keyword evidence="21" id="KW-1185">Reference proteome</keyword>
<dbReference type="GO" id="GO:0005886">
    <property type="term" value="C:plasma membrane"/>
    <property type="evidence" value="ECO:0007669"/>
    <property type="project" value="TreeGrafter"/>
</dbReference>
<dbReference type="InterPro" id="IPR004014">
    <property type="entry name" value="ATPase_P-typ_cation-transptr_N"/>
</dbReference>
<evidence type="ECO:0000313" key="19">
    <source>
        <dbReference type="EMBL" id="EKX40742.1"/>
    </source>
</evidence>
<feature type="transmembrane region" description="Helical" evidence="15">
    <location>
        <begin position="268"/>
        <end position="294"/>
    </location>
</feature>
<dbReference type="PANTHER" id="PTHR24093">
    <property type="entry name" value="CATION TRANSPORTING ATPASE"/>
    <property type="match status" value="1"/>
</dbReference>
<evidence type="ECO:0000256" key="10">
    <source>
        <dbReference type="ARBA" id="ARBA00022842"/>
    </source>
</evidence>
<dbReference type="GO" id="GO:0005388">
    <property type="term" value="F:P-type calcium transporter activity"/>
    <property type="evidence" value="ECO:0007669"/>
    <property type="project" value="UniProtKB-EC"/>
</dbReference>
<reference evidence="20" key="3">
    <citation type="submission" date="2016-03" db="UniProtKB">
        <authorList>
            <consortium name="EnsemblProtists"/>
        </authorList>
    </citation>
    <scope>IDENTIFICATION</scope>
</reference>
<feature type="transmembrane region" description="Helical" evidence="15">
    <location>
        <begin position="55"/>
        <end position="74"/>
    </location>
</feature>
<dbReference type="SFLD" id="SFLDS00003">
    <property type="entry name" value="Haloacid_Dehalogenase"/>
    <property type="match status" value="1"/>
</dbReference>
<keyword evidence="13" id="KW-0406">Ion transport</keyword>
<dbReference type="SUPFAM" id="SSF56784">
    <property type="entry name" value="HAD-like"/>
    <property type="match status" value="1"/>
</dbReference>
<evidence type="ECO:0000259" key="17">
    <source>
        <dbReference type="Pfam" id="PF00689"/>
    </source>
</evidence>
<dbReference type="HOGENOM" id="CLU_002360_9_0_1"/>
<dbReference type="OrthoDB" id="116380at2759"/>
<dbReference type="KEGG" id="gtt:GUITHDRAFT_75356"/>
<feature type="transmembrane region" description="Helical" evidence="15">
    <location>
        <begin position="31"/>
        <end position="49"/>
    </location>
</feature>
<dbReference type="Gene3D" id="1.20.1110.10">
    <property type="entry name" value="Calcium-transporting ATPase, transmembrane domain"/>
    <property type="match status" value="1"/>
</dbReference>
<dbReference type="SFLD" id="SFLDG00002">
    <property type="entry name" value="C1.7:_P-type_atpase_like"/>
    <property type="match status" value="1"/>
</dbReference>
<keyword evidence="6" id="KW-0479">Metal-binding</keyword>
<feature type="domain" description="Cation-transporting P-type ATPase N-terminal" evidence="18">
    <location>
        <begin position="1"/>
        <end position="42"/>
    </location>
</feature>
<feature type="domain" description="Cation-transporting P-type ATPase C-terminal" evidence="17">
    <location>
        <begin position="742"/>
        <end position="891"/>
    </location>
</feature>
<evidence type="ECO:0000256" key="2">
    <source>
        <dbReference type="ARBA" id="ARBA00012790"/>
    </source>
</evidence>
<evidence type="ECO:0000313" key="20">
    <source>
        <dbReference type="EnsemblProtists" id="EKX40742"/>
    </source>
</evidence>
<dbReference type="eggNOG" id="KOG0204">
    <property type="taxonomic scope" value="Eukaryota"/>
</dbReference>
<dbReference type="InterPro" id="IPR006068">
    <property type="entry name" value="ATPase_P-typ_cation-transptr_C"/>
</dbReference>
<dbReference type="GO" id="GO:0016887">
    <property type="term" value="F:ATP hydrolysis activity"/>
    <property type="evidence" value="ECO:0007669"/>
    <property type="project" value="InterPro"/>
</dbReference>
<dbReference type="RefSeq" id="XP_005827722.1">
    <property type="nucleotide sequence ID" value="XM_005827665.1"/>
</dbReference>
<keyword evidence="8" id="KW-0106">Calcium</keyword>
<feature type="transmembrane region" description="Helical" evidence="15">
    <location>
        <begin position="226"/>
        <end position="248"/>
    </location>
</feature>
<evidence type="ECO:0000256" key="4">
    <source>
        <dbReference type="ARBA" id="ARBA00022568"/>
    </source>
</evidence>
<evidence type="ECO:0000256" key="14">
    <source>
        <dbReference type="ARBA" id="ARBA00023136"/>
    </source>
</evidence>
<evidence type="ECO:0000256" key="7">
    <source>
        <dbReference type="ARBA" id="ARBA00022741"/>
    </source>
</evidence>
<keyword evidence="3" id="KW-0813">Transport</keyword>
<evidence type="ECO:0000256" key="15">
    <source>
        <dbReference type="SAM" id="Phobius"/>
    </source>
</evidence>
<dbReference type="NCBIfam" id="TIGR01517">
    <property type="entry name" value="ATPase-IIB_Ca"/>
    <property type="match status" value="1"/>
</dbReference>
<evidence type="ECO:0000313" key="21">
    <source>
        <dbReference type="Proteomes" id="UP000011087"/>
    </source>
</evidence>
<feature type="transmembrane region" description="Helical" evidence="15">
    <location>
        <begin position="793"/>
        <end position="813"/>
    </location>
</feature>
<evidence type="ECO:0000256" key="3">
    <source>
        <dbReference type="ARBA" id="ARBA00022448"/>
    </source>
</evidence>